<keyword evidence="3" id="KW-1185">Reference proteome</keyword>
<dbReference type="Pfam" id="PF13460">
    <property type="entry name" value="NAD_binding_10"/>
    <property type="match status" value="1"/>
</dbReference>
<comment type="caution">
    <text evidence="2">The sequence shown here is derived from an EMBL/GenBank/DDBJ whole genome shotgun (WGS) entry which is preliminary data.</text>
</comment>
<dbReference type="EMBL" id="JBHTCG010000008">
    <property type="protein sequence ID" value="MFC7383605.1"/>
    <property type="molecule type" value="Genomic_DNA"/>
</dbReference>
<dbReference type="InterPro" id="IPR036291">
    <property type="entry name" value="NAD(P)-bd_dom_sf"/>
</dbReference>
<dbReference type="InterPro" id="IPR051606">
    <property type="entry name" value="Polyketide_Oxido-like"/>
</dbReference>
<reference evidence="3" key="1">
    <citation type="journal article" date="2019" name="Int. J. Syst. Evol. Microbiol.">
        <title>The Global Catalogue of Microorganisms (GCM) 10K type strain sequencing project: providing services to taxonomists for standard genome sequencing and annotation.</title>
        <authorList>
            <consortium name="The Broad Institute Genomics Platform"/>
            <consortium name="The Broad Institute Genome Sequencing Center for Infectious Disease"/>
            <person name="Wu L."/>
            <person name="Ma J."/>
        </authorList>
    </citation>
    <scope>NUCLEOTIDE SEQUENCE [LARGE SCALE GENOMIC DNA]</scope>
    <source>
        <strain evidence="3">CECT 7649</strain>
    </source>
</reference>
<dbReference type="PANTHER" id="PTHR43355:SF2">
    <property type="entry name" value="FLAVIN REDUCTASE (NADPH)"/>
    <property type="match status" value="1"/>
</dbReference>
<feature type="domain" description="NAD(P)-binding" evidence="1">
    <location>
        <begin position="7"/>
        <end position="191"/>
    </location>
</feature>
<name>A0ABW2P609_9ACTN</name>
<evidence type="ECO:0000259" key="1">
    <source>
        <dbReference type="Pfam" id="PF13460"/>
    </source>
</evidence>
<dbReference type="InterPro" id="IPR016040">
    <property type="entry name" value="NAD(P)-bd_dom"/>
</dbReference>
<dbReference type="RefSeq" id="WP_380827115.1">
    <property type="nucleotide sequence ID" value="NZ_JBHTCG010000008.1"/>
</dbReference>
<evidence type="ECO:0000313" key="3">
    <source>
        <dbReference type="Proteomes" id="UP001596496"/>
    </source>
</evidence>
<protein>
    <submittedName>
        <fullName evidence="2">NAD(P)-dependent oxidoreductase</fullName>
    </submittedName>
</protein>
<dbReference type="PANTHER" id="PTHR43355">
    <property type="entry name" value="FLAVIN REDUCTASE (NADPH)"/>
    <property type="match status" value="1"/>
</dbReference>
<dbReference type="SUPFAM" id="SSF51735">
    <property type="entry name" value="NAD(P)-binding Rossmann-fold domains"/>
    <property type="match status" value="1"/>
</dbReference>
<gene>
    <name evidence="2" type="ORF">ACFQSB_15395</name>
</gene>
<proteinExistence type="predicted"/>
<evidence type="ECO:0000313" key="2">
    <source>
        <dbReference type="EMBL" id="MFC7383605.1"/>
    </source>
</evidence>
<organism evidence="2 3">
    <name type="scientific">Sphaerisporangium rhizosphaerae</name>
    <dbReference type="NCBI Taxonomy" id="2269375"/>
    <lineage>
        <taxon>Bacteria</taxon>
        <taxon>Bacillati</taxon>
        <taxon>Actinomycetota</taxon>
        <taxon>Actinomycetes</taxon>
        <taxon>Streptosporangiales</taxon>
        <taxon>Streptosporangiaceae</taxon>
        <taxon>Sphaerisporangium</taxon>
    </lineage>
</organism>
<dbReference type="Gene3D" id="3.40.50.720">
    <property type="entry name" value="NAD(P)-binding Rossmann-like Domain"/>
    <property type="match status" value="1"/>
</dbReference>
<dbReference type="Proteomes" id="UP001596496">
    <property type="component" value="Unassembled WGS sequence"/>
</dbReference>
<accession>A0ABW2P609</accession>
<sequence>MHLAIFGATGRTGRVVLDQALQSGHQVTALSRNPAMIAQHERLRVVTGDVRDSAPVAQTIEDAHAVVSTLGRQRHGPAICTEGTRTILSAMAAGRPRRLLVLSNYGVAESRHRSLYVAVSWLLERSVLRDKEHMEALVRPSETEWTLVRAPILTNGPRTGRYRTGSDLRLTFTSKVSRADIAEFMLSELEDNAYLRQGVAITS</sequence>